<name>A0AB35RUY6_9ENTR</name>
<sequence>MRFEVISEHTENVLNLMMDKAIRENDPAYGHLADTWYTMAEGALFLWQELADSCTDTPAEDKQRMAARLRYIIDISRVPLLNRNDDCG</sequence>
<evidence type="ECO:0000313" key="2">
    <source>
        <dbReference type="Proteomes" id="UP001286589"/>
    </source>
</evidence>
<protein>
    <submittedName>
        <fullName evidence="1">Uncharacterized protein</fullName>
    </submittedName>
</protein>
<accession>A0AB35RUY6</accession>
<keyword evidence="2" id="KW-1185">Reference proteome</keyword>
<evidence type="ECO:0000313" key="1">
    <source>
        <dbReference type="EMBL" id="MDV2865936.1"/>
    </source>
</evidence>
<gene>
    <name evidence="1" type="ORF">R0H02_26270</name>
</gene>
<reference evidence="1 2" key="1">
    <citation type="submission" date="2023-10" db="EMBL/GenBank/DDBJ databases">
        <title>Phytobacter spp. The emergence of a new genus of hospital-origin enterobacteria encoding carbapenemases in Argentina.</title>
        <authorList>
            <person name="Vay C."/>
            <person name="Almuzara M."/>
            <person name="Traglia G.M."/>
            <person name="Campos J."/>
        </authorList>
    </citation>
    <scope>NUCLEOTIDE SEQUENCE [LARGE SCALE GENOMIC DNA]</scope>
    <source>
        <strain evidence="1 2">CVMA36</strain>
    </source>
</reference>
<dbReference type="RefSeq" id="WP_107224597.1">
    <property type="nucleotide sequence ID" value="NZ_JAWJAC010000042.1"/>
</dbReference>
<dbReference type="AlphaFoldDB" id="A0AB35RUY6"/>
<proteinExistence type="predicted"/>
<organism evidence="1 2">
    <name type="scientific">Phytobacter ursingii</name>
    <dbReference type="NCBI Taxonomy" id="1972431"/>
    <lineage>
        <taxon>Bacteria</taxon>
        <taxon>Pseudomonadati</taxon>
        <taxon>Pseudomonadota</taxon>
        <taxon>Gammaproteobacteria</taxon>
        <taxon>Enterobacterales</taxon>
        <taxon>Enterobacteriaceae</taxon>
        <taxon>Phytobacter</taxon>
    </lineage>
</organism>
<dbReference type="Proteomes" id="UP001286589">
    <property type="component" value="Unassembled WGS sequence"/>
</dbReference>
<comment type="caution">
    <text evidence="1">The sequence shown here is derived from an EMBL/GenBank/DDBJ whole genome shotgun (WGS) entry which is preliminary data.</text>
</comment>
<dbReference type="EMBL" id="JAWJAC010000042">
    <property type="protein sequence ID" value="MDV2865936.1"/>
    <property type="molecule type" value="Genomic_DNA"/>
</dbReference>